<dbReference type="OrthoDB" id="2157513at2"/>
<dbReference type="Proteomes" id="UP000247922">
    <property type="component" value="Unassembled WGS sequence"/>
</dbReference>
<protein>
    <submittedName>
        <fullName evidence="1">Cell fate (Sporulation/competence/biofilm development) regulator YlbF (YheA/YmcA/DUF963 family)</fullName>
    </submittedName>
</protein>
<reference evidence="1 2" key="1">
    <citation type="submission" date="2018-05" db="EMBL/GenBank/DDBJ databases">
        <title>Genomic Encyclopedia of Type Strains, Phase IV (KMG-IV): sequencing the most valuable type-strain genomes for metagenomic binning, comparative biology and taxonomic classification.</title>
        <authorList>
            <person name="Goeker M."/>
        </authorList>
    </citation>
    <scope>NUCLEOTIDE SEQUENCE [LARGE SCALE GENOMIC DNA]</scope>
    <source>
        <strain evidence="1 2">DSM 22440</strain>
    </source>
</reference>
<organism evidence="1 2">
    <name type="scientific">Streptohalobacillus salinus</name>
    <dbReference type="NCBI Taxonomy" id="621096"/>
    <lineage>
        <taxon>Bacteria</taxon>
        <taxon>Bacillati</taxon>
        <taxon>Bacillota</taxon>
        <taxon>Bacilli</taxon>
        <taxon>Bacillales</taxon>
        <taxon>Bacillaceae</taxon>
        <taxon>Streptohalobacillus</taxon>
    </lineage>
</organism>
<dbReference type="PANTHER" id="PTHR38448:SF2">
    <property type="entry name" value="REGULATORY PROTEIN YLBF"/>
    <property type="match status" value="1"/>
</dbReference>
<keyword evidence="2" id="KW-1185">Reference proteome</keyword>
<dbReference type="EMBL" id="QJJR01000002">
    <property type="protein sequence ID" value="PXW92626.1"/>
    <property type="molecule type" value="Genomic_DNA"/>
</dbReference>
<dbReference type="SUPFAM" id="SSF158622">
    <property type="entry name" value="YheA/YmcA-like"/>
    <property type="match status" value="1"/>
</dbReference>
<dbReference type="Gene3D" id="1.20.1500.10">
    <property type="entry name" value="YheA/YmcA-like"/>
    <property type="match status" value="1"/>
</dbReference>
<dbReference type="PANTHER" id="PTHR38448">
    <property type="entry name" value="REGULATORY PROTEIN YLBF-RELATED"/>
    <property type="match status" value="1"/>
</dbReference>
<dbReference type="RefSeq" id="WP_110250502.1">
    <property type="nucleotide sequence ID" value="NZ_QJJR01000002.1"/>
</dbReference>
<evidence type="ECO:0000313" key="1">
    <source>
        <dbReference type="EMBL" id="PXW92626.1"/>
    </source>
</evidence>
<sequence length="145" mass="16686">MLATIEIIDLLDETDELISMINHSEAMVNYLNKKEQLKKDSEAQALIRTFEQKKIDYEDIERFGRYHPDYSKILKETRLLKREIDMHDTVAAFTQAERQLQTLLEDVTEQLAHTISEDIIVEREHALFTEHKKGCSTGGGCGCSA</sequence>
<dbReference type="InterPro" id="IPR010368">
    <property type="entry name" value="Com_YlbF"/>
</dbReference>
<accession>A0A2V3WCZ5</accession>
<dbReference type="InterPro" id="IPR052767">
    <property type="entry name" value="Bact_com_dev_regulator"/>
</dbReference>
<proteinExistence type="predicted"/>
<dbReference type="Pfam" id="PF06133">
    <property type="entry name" value="Com_YlbF"/>
    <property type="match status" value="1"/>
</dbReference>
<dbReference type="InterPro" id="IPR023378">
    <property type="entry name" value="YheA/YmcA-like_dom_sf"/>
</dbReference>
<dbReference type="AlphaFoldDB" id="A0A2V3WCZ5"/>
<comment type="caution">
    <text evidence="1">The sequence shown here is derived from an EMBL/GenBank/DDBJ whole genome shotgun (WGS) entry which is preliminary data.</text>
</comment>
<evidence type="ECO:0000313" key="2">
    <source>
        <dbReference type="Proteomes" id="UP000247922"/>
    </source>
</evidence>
<gene>
    <name evidence="1" type="ORF">DES38_102210</name>
</gene>
<name>A0A2V3WCZ5_9BACI</name>